<evidence type="ECO:0000313" key="2">
    <source>
        <dbReference type="Proteomes" id="UP000321635"/>
    </source>
</evidence>
<comment type="caution">
    <text evidence="1">The sequence shown here is derived from an EMBL/GenBank/DDBJ whole genome shotgun (WGS) entry which is preliminary data.</text>
</comment>
<proteinExistence type="predicted"/>
<dbReference type="Proteomes" id="UP000321635">
    <property type="component" value="Unassembled WGS sequence"/>
</dbReference>
<accession>A0A511XCD8</accession>
<protein>
    <submittedName>
        <fullName evidence="1">Uncharacterized protein</fullName>
    </submittedName>
</protein>
<dbReference type="AlphaFoldDB" id="A0A511XCD8"/>
<organism evidence="1 2">
    <name type="scientific">Acetobacter nitrogenifigens DSM 23921 = NBRC 105050</name>
    <dbReference type="NCBI Taxonomy" id="1120919"/>
    <lineage>
        <taxon>Bacteria</taxon>
        <taxon>Pseudomonadati</taxon>
        <taxon>Pseudomonadota</taxon>
        <taxon>Alphaproteobacteria</taxon>
        <taxon>Acetobacterales</taxon>
        <taxon>Acetobacteraceae</taxon>
        <taxon>Acetobacter</taxon>
    </lineage>
</organism>
<sequence length="308" mass="31616">MQSGASNASTRTPAGSAEIRHARALDAAGKVGAGKFDTQAKLIAASDIAWAIVGGGAPVQTGAGITGNGLDALSSAYSATQTASLPANPLLDDNRALSSGNRVTLEYLNNRKRKSLGGDLLGLGGAIGSLGTHGVNVGSGTRHLNSSLTTFIHLVKLHQIARGLPADCEQMLVEWCDVVVRMKAGKLGVRALKLGGSVVPTGLIAGHVGSYAAMASTVTGASAATGVKLCFGHACFAAAAGLHWLAFEEQHGALRRGTLRGVSTPASDVVRELFKRRGLTRIFGSYNVQALIREQAGWLAIGDKILST</sequence>
<evidence type="ECO:0000313" key="1">
    <source>
        <dbReference type="EMBL" id="GEN60624.1"/>
    </source>
</evidence>
<name>A0A511XCD8_9PROT</name>
<dbReference type="EMBL" id="BJYF01000019">
    <property type="protein sequence ID" value="GEN60624.1"/>
    <property type="molecule type" value="Genomic_DNA"/>
</dbReference>
<keyword evidence="2" id="KW-1185">Reference proteome</keyword>
<reference evidence="1 2" key="1">
    <citation type="submission" date="2019-07" db="EMBL/GenBank/DDBJ databases">
        <title>Whole genome shotgun sequence of Acetobacter nitrogenifigens NBRC 105050.</title>
        <authorList>
            <person name="Hosoyama A."/>
            <person name="Uohara A."/>
            <person name="Ohji S."/>
            <person name="Ichikawa N."/>
        </authorList>
    </citation>
    <scope>NUCLEOTIDE SEQUENCE [LARGE SCALE GENOMIC DNA]</scope>
    <source>
        <strain evidence="1 2">NBRC 105050</strain>
    </source>
</reference>
<gene>
    <name evidence="1" type="ORF">ANI02nite_25080</name>
</gene>